<dbReference type="Gene3D" id="1.20.1250.20">
    <property type="entry name" value="MFS general substrate transporter like domains"/>
    <property type="match status" value="1"/>
</dbReference>
<accession>A0A9D1ZAG4</accession>
<comment type="caution">
    <text evidence="8">The sequence shown here is derived from an EMBL/GenBank/DDBJ whole genome shotgun (WGS) entry which is preliminary data.</text>
</comment>
<comment type="subcellular location">
    <subcellularLocation>
        <location evidence="1">Cell membrane</location>
        <topology evidence="1">Multi-pass membrane protein</topology>
    </subcellularLocation>
</comment>
<evidence type="ECO:0000256" key="6">
    <source>
        <dbReference type="ARBA" id="ARBA00023136"/>
    </source>
</evidence>
<evidence type="ECO:0000256" key="7">
    <source>
        <dbReference type="SAM" id="Phobius"/>
    </source>
</evidence>
<evidence type="ECO:0000256" key="1">
    <source>
        <dbReference type="ARBA" id="ARBA00004651"/>
    </source>
</evidence>
<name>A0A9D1ZAG4_9ACTN</name>
<feature type="transmembrane region" description="Helical" evidence="7">
    <location>
        <begin position="277"/>
        <end position="310"/>
    </location>
</feature>
<reference evidence="8" key="2">
    <citation type="submission" date="2021-04" db="EMBL/GenBank/DDBJ databases">
        <authorList>
            <person name="Gilroy R."/>
        </authorList>
    </citation>
    <scope>NUCLEOTIDE SEQUENCE</scope>
    <source>
        <strain evidence="8">ChiHjej10B9-743</strain>
    </source>
</reference>
<reference evidence="8" key="1">
    <citation type="journal article" date="2021" name="PeerJ">
        <title>Extensive microbial diversity within the chicken gut microbiome revealed by metagenomics and culture.</title>
        <authorList>
            <person name="Gilroy R."/>
            <person name="Ravi A."/>
            <person name="Getino M."/>
            <person name="Pursley I."/>
            <person name="Horton D.L."/>
            <person name="Alikhan N.F."/>
            <person name="Baker D."/>
            <person name="Gharbi K."/>
            <person name="Hall N."/>
            <person name="Watson M."/>
            <person name="Adriaenssens E.M."/>
            <person name="Foster-Nyarko E."/>
            <person name="Jarju S."/>
            <person name="Secka A."/>
            <person name="Antonio M."/>
            <person name="Oren A."/>
            <person name="Chaudhuri R.R."/>
            <person name="La Ragione R."/>
            <person name="Hildebrand F."/>
            <person name="Pallen M.J."/>
        </authorList>
    </citation>
    <scope>NUCLEOTIDE SEQUENCE</scope>
    <source>
        <strain evidence="8">ChiHjej10B9-743</strain>
    </source>
</reference>
<keyword evidence="6 7" id="KW-0472">Membrane</keyword>
<feature type="transmembrane region" description="Helical" evidence="7">
    <location>
        <begin position="209"/>
        <end position="226"/>
    </location>
</feature>
<dbReference type="Proteomes" id="UP000824133">
    <property type="component" value="Unassembled WGS sequence"/>
</dbReference>
<feature type="transmembrane region" description="Helical" evidence="7">
    <location>
        <begin position="27"/>
        <end position="48"/>
    </location>
</feature>
<protein>
    <submittedName>
        <fullName evidence="8">MFS transporter</fullName>
    </submittedName>
</protein>
<sequence length="391" mass="42736">MSQSAFLIAVVSLQNLGFNLVHPVTPTFIGVMGMQDWIFGVSYAAMALTSFLFSKEAGELCLRFESKAIFAVGCFGYAAMQLMFLASTNESQVILWRLLSGFFVAMINVASLVFLVKSSDEGDRARNLTYLATATAVTTALGYTAGGLIGNSDYVRAFYSQTAVLVAAGLLLVMFGKRYGTEHLGLRRLVRDGNPLKLSSQDFHVRRRVVAYLSVVLISISALTIYEQSLNYYLKDALGYTPADIGYLKGAIGVVTLVANQLIALRLVRRAHLLRNIGIVFGFACVTNVLFTVMNMGPAFVACNLAFTIFNAMHLPMVQELVTSASTEHQGELVSLYNEMKSIGWVVGGLVAGVAYAAWPLLPFVITLLLFGGLMLMCLKGDQLQQRYRRD</sequence>
<dbReference type="GO" id="GO:0022857">
    <property type="term" value="F:transmembrane transporter activity"/>
    <property type="evidence" value="ECO:0007669"/>
    <property type="project" value="InterPro"/>
</dbReference>
<dbReference type="PANTHER" id="PTHR23517">
    <property type="entry name" value="RESISTANCE PROTEIN MDTM, PUTATIVE-RELATED-RELATED"/>
    <property type="match status" value="1"/>
</dbReference>
<evidence type="ECO:0000313" key="9">
    <source>
        <dbReference type="Proteomes" id="UP000824133"/>
    </source>
</evidence>
<evidence type="ECO:0000313" key="8">
    <source>
        <dbReference type="EMBL" id="HIY79691.1"/>
    </source>
</evidence>
<dbReference type="AlphaFoldDB" id="A0A9D1ZAG4"/>
<gene>
    <name evidence="8" type="ORF">IAA42_04555</name>
</gene>
<feature type="transmembrane region" description="Helical" evidence="7">
    <location>
        <begin position="68"/>
        <end position="88"/>
    </location>
</feature>
<keyword evidence="2" id="KW-0813">Transport</keyword>
<dbReference type="Pfam" id="PF07690">
    <property type="entry name" value="MFS_1"/>
    <property type="match status" value="1"/>
</dbReference>
<evidence type="ECO:0000256" key="5">
    <source>
        <dbReference type="ARBA" id="ARBA00022989"/>
    </source>
</evidence>
<dbReference type="InterPro" id="IPR036259">
    <property type="entry name" value="MFS_trans_sf"/>
</dbReference>
<keyword evidence="5 7" id="KW-1133">Transmembrane helix</keyword>
<evidence type="ECO:0000256" key="3">
    <source>
        <dbReference type="ARBA" id="ARBA00022475"/>
    </source>
</evidence>
<evidence type="ECO:0000256" key="4">
    <source>
        <dbReference type="ARBA" id="ARBA00022692"/>
    </source>
</evidence>
<dbReference type="SUPFAM" id="SSF103473">
    <property type="entry name" value="MFS general substrate transporter"/>
    <property type="match status" value="1"/>
</dbReference>
<feature type="transmembrane region" description="Helical" evidence="7">
    <location>
        <begin position="94"/>
        <end position="116"/>
    </location>
</feature>
<feature type="transmembrane region" description="Helical" evidence="7">
    <location>
        <begin position="246"/>
        <end position="265"/>
    </location>
</feature>
<feature type="transmembrane region" description="Helical" evidence="7">
    <location>
        <begin position="158"/>
        <end position="176"/>
    </location>
</feature>
<dbReference type="InterPro" id="IPR050171">
    <property type="entry name" value="MFS_Transporters"/>
</dbReference>
<feature type="transmembrane region" description="Helical" evidence="7">
    <location>
        <begin position="357"/>
        <end position="379"/>
    </location>
</feature>
<proteinExistence type="predicted"/>
<organism evidence="8 9">
    <name type="scientific">Candidatus Olsenella excrementavium</name>
    <dbReference type="NCBI Taxonomy" id="2838709"/>
    <lineage>
        <taxon>Bacteria</taxon>
        <taxon>Bacillati</taxon>
        <taxon>Actinomycetota</taxon>
        <taxon>Coriobacteriia</taxon>
        <taxon>Coriobacteriales</taxon>
        <taxon>Atopobiaceae</taxon>
        <taxon>Olsenella</taxon>
    </lineage>
</organism>
<keyword evidence="4 7" id="KW-0812">Transmembrane</keyword>
<keyword evidence="3" id="KW-1003">Cell membrane</keyword>
<dbReference type="GO" id="GO:0005886">
    <property type="term" value="C:plasma membrane"/>
    <property type="evidence" value="ECO:0007669"/>
    <property type="project" value="UniProtKB-SubCell"/>
</dbReference>
<dbReference type="EMBL" id="DXCP01000034">
    <property type="protein sequence ID" value="HIY79691.1"/>
    <property type="molecule type" value="Genomic_DNA"/>
</dbReference>
<dbReference type="InterPro" id="IPR011701">
    <property type="entry name" value="MFS"/>
</dbReference>
<feature type="transmembrane region" description="Helical" evidence="7">
    <location>
        <begin position="128"/>
        <end position="146"/>
    </location>
</feature>
<evidence type="ECO:0000256" key="2">
    <source>
        <dbReference type="ARBA" id="ARBA00022448"/>
    </source>
</evidence>